<keyword evidence="3" id="KW-1185">Reference proteome</keyword>
<dbReference type="EMBL" id="JASSZA010000001">
    <property type="protein sequence ID" value="KAK2120995.1"/>
    <property type="molecule type" value="Genomic_DNA"/>
</dbReference>
<reference evidence="2 3" key="1">
    <citation type="submission" date="2023-05" db="EMBL/GenBank/DDBJ databases">
        <title>B98-5 Cell Line De Novo Hybrid Assembly: An Optical Mapping Approach.</title>
        <authorList>
            <person name="Kananen K."/>
            <person name="Auerbach J.A."/>
            <person name="Kautto E."/>
            <person name="Blachly J.S."/>
        </authorList>
    </citation>
    <scope>NUCLEOTIDE SEQUENCE [LARGE SCALE GENOMIC DNA]</scope>
    <source>
        <strain evidence="2">B95-8</strain>
        <tissue evidence="2">Cell line</tissue>
    </source>
</reference>
<dbReference type="Proteomes" id="UP001266305">
    <property type="component" value="Unassembled WGS sequence"/>
</dbReference>
<protein>
    <submittedName>
        <fullName evidence="2">Uncharacterized protein</fullName>
    </submittedName>
</protein>
<accession>A0ABQ9WH59</accession>
<proteinExistence type="predicted"/>
<feature type="region of interest" description="Disordered" evidence="1">
    <location>
        <begin position="166"/>
        <end position="196"/>
    </location>
</feature>
<evidence type="ECO:0000256" key="1">
    <source>
        <dbReference type="SAM" id="MobiDB-lite"/>
    </source>
</evidence>
<organism evidence="2 3">
    <name type="scientific">Saguinus oedipus</name>
    <name type="common">Cotton-top tamarin</name>
    <name type="synonym">Oedipomidas oedipus</name>
    <dbReference type="NCBI Taxonomy" id="9490"/>
    <lineage>
        <taxon>Eukaryota</taxon>
        <taxon>Metazoa</taxon>
        <taxon>Chordata</taxon>
        <taxon>Craniata</taxon>
        <taxon>Vertebrata</taxon>
        <taxon>Euteleostomi</taxon>
        <taxon>Mammalia</taxon>
        <taxon>Eutheria</taxon>
        <taxon>Euarchontoglires</taxon>
        <taxon>Primates</taxon>
        <taxon>Haplorrhini</taxon>
        <taxon>Platyrrhini</taxon>
        <taxon>Cebidae</taxon>
        <taxon>Callitrichinae</taxon>
        <taxon>Saguinus</taxon>
    </lineage>
</organism>
<sequence>MEGTTAVSTEPTQRRTWLPLLPQASPVIGAPAQGGMMLDSRDLTVFKKVAAPHPRGRSTLGRILCSPVEKQGEPGEKQLHSLAAHRDGPGQCDSQKGLYTDAELLVLPHPPPPPQLSLLVNQPGGGAGNREKENASDLFICVFWRNRTVCFGSGCLAGRQSESESKQPCQAHHHGEMPASSHVGHRETAEREVGQRPRHAEKCTACLPMPGCRQAPAMVTQTQAPEQSVEASVWGSWWPGCVGDVVTSLWGQRKCLWRRWLGVASSTMHGRFFARQIGCRGWQRGRDSRKTERCTQRPQRVQACPIVPPLATHETSDPQSPALPQGKEMNEQL</sequence>
<comment type="caution">
    <text evidence="2">The sequence shown here is derived from an EMBL/GenBank/DDBJ whole genome shotgun (WGS) entry which is preliminary data.</text>
</comment>
<gene>
    <name evidence="2" type="ORF">P7K49_002381</name>
</gene>
<name>A0ABQ9WH59_SAGOE</name>
<feature type="region of interest" description="Disordered" evidence="1">
    <location>
        <begin position="305"/>
        <end position="333"/>
    </location>
</feature>
<feature type="compositionally biased region" description="Basic and acidic residues" evidence="1">
    <location>
        <begin position="184"/>
        <end position="196"/>
    </location>
</feature>
<evidence type="ECO:0000313" key="3">
    <source>
        <dbReference type="Proteomes" id="UP001266305"/>
    </source>
</evidence>
<evidence type="ECO:0000313" key="2">
    <source>
        <dbReference type="EMBL" id="KAK2120995.1"/>
    </source>
</evidence>